<comment type="subcellular location">
    <subcellularLocation>
        <location evidence="7">Mitochondrion</location>
    </subcellularLocation>
</comment>
<dbReference type="GO" id="GO:0072670">
    <property type="term" value="P:mitochondrial tRNA threonylcarbamoyladenosine modification"/>
    <property type="evidence" value="ECO:0007669"/>
    <property type="project" value="TreeGrafter"/>
</dbReference>
<sequence length="547" mass="57789">MMLPGRAPLSAALRTAGQLPHLRAAALRAFSTSAEAADPAPPAPPRLSVGDLTPKISHGPTSVGPFPPAKHVVLAIETSCDDTCVSVVDSNRMIRSNIQLSQFQALRSFQGVHPRVASAFHSTRLPIAIRTAIQTAGIHLSDLSAVAVTRGPGLSPCLAAGIASARVIAATTNLPLLGVHHMEAHALTARLTPLGRVHTPEDISTMPAPANIDFPFLCVLISGGHTLIVVVRSLDHFEVLGTTRDNSIGVAFDKVSRSLGLAWQAGALSGATPSGIAPGAALELAAEHGDPTAFNYSVPLAKHPGIGFSYAGLMSSVIQLIEAEASPSEEFVNNIAASFQQTAWLHMQQQLNRTARHLAAEMGTFKHLVVSGGVAQNRFLRNGFVNFAEKHGLTPSFPPAALCSDNAAMIAWAALERLEAMEPQALGCTSLPDFGFISSWPLDTRTRERQQAEAMADPSANQTLGYHSDDVRLLALVEGELASQREHLRQEALPEAVEQRAATAQARAERRAAARRQSRERRDAAAAIPTAAATIDNASLPCSTPSS</sequence>
<dbReference type="HAMAP" id="MF_01445">
    <property type="entry name" value="TsaD"/>
    <property type="match status" value="1"/>
</dbReference>
<comment type="subunit">
    <text evidence="7">Homodimer.</text>
</comment>
<dbReference type="OMA" id="NAAMIGC"/>
<evidence type="ECO:0000256" key="6">
    <source>
        <dbReference type="ARBA" id="ARBA00048117"/>
    </source>
</evidence>
<dbReference type="AlphaFoldDB" id="A0A058ZA10"/>
<dbReference type="RefSeq" id="XP_009494193.1">
    <property type="nucleotide sequence ID" value="XM_009495918.1"/>
</dbReference>
<comment type="cofactor">
    <cofactor evidence="7">
        <name>a divalent metal cation</name>
        <dbReference type="ChEBI" id="CHEBI:60240"/>
    </cofactor>
    <text evidence="7">Binds 1 divalent metal cation per subunit.</text>
</comment>
<dbReference type="InterPro" id="IPR017861">
    <property type="entry name" value="KAE1/TsaD"/>
</dbReference>
<dbReference type="EC" id="2.3.1.234" evidence="1"/>
<feature type="domain" description="Gcp-like" evidence="9">
    <location>
        <begin position="94"/>
        <end position="412"/>
    </location>
</feature>
<evidence type="ECO:0000256" key="8">
    <source>
        <dbReference type="SAM" id="MobiDB-lite"/>
    </source>
</evidence>
<keyword evidence="4 7" id="KW-0479">Metal-binding</keyword>
<dbReference type="PRINTS" id="PR00789">
    <property type="entry name" value="OSIALOPTASE"/>
</dbReference>
<feature type="region of interest" description="Disordered" evidence="8">
    <location>
        <begin position="501"/>
        <end position="532"/>
    </location>
</feature>
<gene>
    <name evidence="10" type="ORF">H696_02020</name>
</gene>
<evidence type="ECO:0000256" key="7">
    <source>
        <dbReference type="HAMAP-Rule" id="MF_03179"/>
    </source>
</evidence>
<keyword evidence="11" id="KW-1185">Reference proteome</keyword>
<keyword evidence="3 7" id="KW-0819">tRNA processing</keyword>
<dbReference type="GeneID" id="20526745"/>
<dbReference type="InterPro" id="IPR022450">
    <property type="entry name" value="TsaD"/>
</dbReference>
<proteinExistence type="inferred from homology"/>
<protein>
    <recommendedName>
        <fullName evidence="1">N(6)-L-threonylcarbamoyladenine synthase</fullName>
        <ecNumber evidence="1">2.3.1.234</ecNumber>
    </recommendedName>
</protein>
<comment type="similarity">
    <text evidence="7">Belongs to the KAE1 / TsaD family.</text>
</comment>
<dbReference type="NCBIfam" id="TIGR00329">
    <property type="entry name" value="gcp_kae1"/>
    <property type="match status" value="1"/>
</dbReference>
<dbReference type="EMBL" id="KB932203">
    <property type="protein sequence ID" value="KCV71070.1"/>
    <property type="molecule type" value="Genomic_DNA"/>
</dbReference>
<keyword evidence="5 7" id="KW-0012">Acyltransferase</keyword>
<comment type="catalytic activity">
    <reaction evidence="6 7">
        <text>L-threonylcarbamoyladenylate + adenosine(37) in tRNA = N(6)-L-threonylcarbamoyladenosine(37) in tRNA + AMP + H(+)</text>
        <dbReference type="Rhea" id="RHEA:37059"/>
        <dbReference type="Rhea" id="RHEA-COMP:10162"/>
        <dbReference type="Rhea" id="RHEA-COMP:10163"/>
        <dbReference type="ChEBI" id="CHEBI:15378"/>
        <dbReference type="ChEBI" id="CHEBI:73682"/>
        <dbReference type="ChEBI" id="CHEBI:74411"/>
        <dbReference type="ChEBI" id="CHEBI:74418"/>
        <dbReference type="ChEBI" id="CHEBI:456215"/>
        <dbReference type="EC" id="2.3.1.234"/>
    </reaction>
</comment>
<evidence type="ECO:0000256" key="2">
    <source>
        <dbReference type="ARBA" id="ARBA00022679"/>
    </source>
</evidence>
<dbReference type="Gene3D" id="3.30.420.40">
    <property type="match status" value="2"/>
</dbReference>
<dbReference type="InterPro" id="IPR000905">
    <property type="entry name" value="Gcp-like_dom"/>
</dbReference>
<evidence type="ECO:0000259" key="9">
    <source>
        <dbReference type="Pfam" id="PF00814"/>
    </source>
</evidence>
<keyword evidence="7" id="KW-0496">Mitochondrion</keyword>
<evidence type="ECO:0000256" key="3">
    <source>
        <dbReference type="ARBA" id="ARBA00022694"/>
    </source>
</evidence>
<dbReference type="PANTHER" id="PTHR11735:SF6">
    <property type="entry name" value="TRNA N6-ADENOSINE THREONYLCARBAMOYLTRANSFERASE, MITOCHONDRIAL"/>
    <property type="match status" value="1"/>
</dbReference>
<dbReference type="InterPro" id="IPR043129">
    <property type="entry name" value="ATPase_NBD"/>
</dbReference>
<dbReference type="STRING" id="691883.A0A058ZA10"/>
<evidence type="ECO:0000256" key="1">
    <source>
        <dbReference type="ARBA" id="ARBA00012156"/>
    </source>
</evidence>
<accession>A0A058ZA10</accession>
<dbReference type="SUPFAM" id="SSF53067">
    <property type="entry name" value="Actin-like ATPase domain"/>
    <property type="match status" value="1"/>
</dbReference>
<dbReference type="PANTHER" id="PTHR11735">
    <property type="entry name" value="TRNA N6-ADENOSINE THREONYLCARBAMOYLTRANSFERASE"/>
    <property type="match status" value="1"/>
</dbReference>
<reference evidence="10" key="1">
    <citation type="submission" date="2013-04" db="EMBL/GenBank/DDBJ databases">
        <title>The Genome Sequence of Fonticula alba ATCC 38817.</title>
        <authorList>
            <consortium name="The Broad Institute Genomics Platform"/>
            <person name="Russ C."/>
            <person name="Cuomo C."/>
            <person name="Burger G."/>
            <person name="Gray M.W."/>
            <person name="Holland P.W.H."/>
            <person name="King N."/>
            <person name="Lang F.B.F."/>
            <person name="Roger A.J."/>
            <person name="Ruiz-Trillo I."/>
            <person name="Brown M."/>
            <person name="Walker B."/>
            <person name="Young S."/>
            <person name="Zeng Q."/>
            <person name="Gargeya S."/>
            <person name="Fitzgerald M."/>
            <person name="Haas B."/>
            <person name="Abouelleil A."/>
            <person name="Allen A.W."/>
            <person name="Alvarado L."/>
            <person name="Arachchi H.M."/>
            <person name="Berlin A.M."/>
            <person name="Chapman S.B."/>
            <person name="Gainer-Dewar J."/>
            <person name="Goldberg J."/>
            <person name="Griggs A."/>
            <person name="Gujja S."/>
            <person name="Hansen M."/>
            <person name="Howarth C."/>
            <person name="Imamovic A."/>
            <person name="Ireland A."/>
            <person name="Larimer J."/>
            <person name="McCowan C."/>
            <person name="Murphy C."/>
            <person name="Pearson M."/>
            <person name="Poon T.W."/>
            <person name="Priest M."/>
            <person name="Roberts A."/>
            <person name="Saif S."/>
            <person name="Shea T."/>
            <person name="Sisk P."/>
            <person name="Sykes S."/>
            <person name="Wortman J."/>
            <person name="Nusbaum C."/>
            <person name="Birren B."/>
        </authorList>
    </citation>
    <scope>NUCLEOTIDE SEQUENCE [LARGE SCALE GENOMIC DNA]</scope>
    <source>
        <strain evidence="10">ATCC 38817</strain>
    </source>
</reference>
<dbReference type="OrthoDB" id="10259622at2759"/>
<name>A0A058ZA10_FONAL</name>
<dbReference type="eggNOG" id="KOG2707">
    <property type="taxonomic scope" value="Eukaryota"/>
</dbReference>
<comment type="function">
    <text evidence="7">Required for the formation of a threonylcarbamoyl group on adenosine at position 37 (t(6)A37) in mitochondrial tRNAs that read codons beginning with adenine. Probably involved in the transfer of the threonylcarbamoyl moiety of threonylcarbamoyl-AMP (TC-AMP) to the N6 group of A37. Involved in mitochondrial genome maintenance.</text>
</comment>
<organism evidence="10">
    <name type="scientific">Fonticula alba</name>
    <name type="common">Slime mold</name>
    <dbReference type="NCBI Taxonomy" id="691883"/>
    <lineage>
        <taxon>Eukaryota</taxon>
        <taxon>Rotosphaerida</taxon>
        <taxon>Fonticulaceae</taxon>
        <taxon>Fonticula</taxon>
    </lineage>
</organism>
<keyword evidence="2 7" id="KW-0808">Transferase</keyword>
<dbReference type="Proteomes" id="UP000030693">
    <property type="component" value="Unassembled WGS sequence"/>
</dbReference>
<evidence type="ECO:0000313" key="11">
    <source>
        <dbReference type="Proteomes" id="UP000030693"/>
    </source>
</evidence>
<evidence type="ECO:0000313" key="10">
    <source>
        <dbReference type="EMBL" id="KCV71070.1"/>
    </source>
</evidence>
<dbReference type="CDD" id="cd24134">
    <property type="entry name" value="ASKHA_NBD_OSGEPL1_QRI7_euk"/>
    <property type="match status" value="1"/>
</dbReference>
<dbReference type="GO" id="GO:0061711">
    <property type="term" value="F:tRNA N(6)-L-threonylcarbamoyladenine synthase activity"/>
    <property type="evidence" value="ECO:0007669"/>
    <property type="project" value="UniProtKB-EC"/>
</dbReference>
<evidence type="ECO:0000256" key="5">
    <source>
        <dbReference type="ARBA" id="ARBA00023315"/>
    </source>
</evidence>
<feature type="region of interest" description="Disordered" evidence="8">
    <location>
        <begin position="33"/>
        <end position="63"/>
    </location>
</feature>
<dbReference type="GO" id="GO:0046872">
    <property type="term" value="F:metal ion binding"/>
    <property type="evidence" value="ECO:0007669"/>
    <property type="project" value="UniProtKB-KW"/>
</dbReference>
<dbReference type="Pfam" id="PF00814">
    <property type="entry name" value="TsaD"/>
    <property type="match status" value="1"/>
</dbReference>
<evidence type="ECO:0000256" key="4">
    <source>
        <dbReference type="ARBA" id="ARBA00022723"/>
    </source>
</evidence>
<dbReference type="GO" id="GO:0005739">
    <property type="term" value="C:mitochondrion"/>
    <property type="evidence" value="ECO:0007669"/>
    <property type="project" value="UniProtKB-SubCell"/>
</dbReference>